<keyword evidence="3" id="KW-1185">Reference proteome</keyword>
<evidence type="ECO:0000313" key="2">
    <source>
        <dbReference type="EnsemblMetazoa" id="CJA12315.1"/>
    </source>
</evidence>
<feature type="region of interest" description="Disordered" evidence="1">
    <location>
        <begin position="24"/>
        <end position="44"/>
    </location>
</feature>
<proteinExistence type="predicted"/>
<name>A0A8R1HXD7_CAEJA</name>
<dbReference type="EnsemblMetazoa" id="CJA12315.1">
    <property type="protein sequence ID" value="CJA12315.1"/>
    <property type="gene ID" value="WBGene00131519"/>
</dbReference>
<protein>
    <submittedName>
        <fullName evidence="2">Uncharacterized protein</fullName>
    </submittedName>
</protein>
<evidence type="ECO:0000256" key="1">
    <source>
        <dbReference type="SAM" id="MobiDB-lite"/>
    </source>
</evidence>
<dbReference type="Proteomes" id="UP000005237">
    <property type="component" value="Unassembled WGS sequence"/>
</dbReference>
<reference evidence="2" key="2">
    <citation type="submission" date="2022-06" db="UniProtKB">
        <authorList>
            <consortium name="EnsemblMetazoa"/>
        </authorList>
    </citation>
    <scope>IDENTIFICATION</scope>
    <source>
        <strain evidence="2">DF5081</strain>
    </source>
</reference>
<dbReference type="AlphaFoldDB" id="A0A8R1HXD7"/>
<feature type="compositionally biased region" description="Low complexity" evidence="1">
    <location>
        <begin position="200"/>
        <end position="212"/>
    </location>
</feature>
<feature type="region of interest" description="Disordered" evidence="1">
    <location>
        <begin position="174"/>
        <end position="249"/>
    </location>
</feature>
<feature type="compositionally biased region" description="Polar residues" evidence="1">
    <location>
        <begin position="228"/>
        <end position="238"/>
    </location>
</feature>
<feature type="compositionally biased region" description="Basic residues" evidence="1">
    <location>
        <begin position="176"/>
        <end position="185"/>
    </location>
</feature>
<sequence length="496" mass="56358">TLTSEKPSEILLTECEELDGIQRKPTKTTIVSSSSGSEYDSDEYGLEENECYSKLGDYRNENEALAVAFEHAEVSLIDLETSGLLPLIPSSESDEFCVFCSEFVIDPLPDLSCGMHDTFQQKVNQKVKEIIDQRHSSRKIDKKLVKTLISYAKMWRNECEKSVGTVEISTPDVVRKRPTHKKPTAKRTGFPTFNNDGPRSSSLSSTSSSITTVYDDNPKKKLKKKRSFNASDTSSSSEPCRKRRMTPSRGLLREIEVEKAEERLKIAARALIDTFYPTPISTVFLSRISFWASSYEAQQFDVFKNSENFKNFGSSSRERTPKKSKFVLLKSLNIGVSRLYMDMRNIKFNIEKFGFSTGNEVLNEELEKVVARMFEDRKTEFKISRLISQMGPTAYKLLQKSRNRVQVEREIIEKIMEKSLAVFEKSPTPVSKLLITAIDKVRKAAGVLPISISTPNLVLASHMADVPMTSHIFMHWNRPVFSENTTLKFEPIKNVL</sequence>
<reference evidence="3" key="1">
    <citation type="submission" date="2010-08" db="EMBL/GenBank/DDBJ databases">
        <authorList>
            <consortium name="Caenorhabditis japonica Sequencing Consortium"/>
            <person name="Wilson R.K."/>
        </authorList>
    </citation>
    <scope>NUCLEOTIDE SEQUENCE [LARGE SCALE GENOMIC DNA]</scope>
    <source>
        <strain evidence="3">DF5081</strain>
    </source>
</reference>
<evidence type="ECO:0000313" key="3">
    <source>
        <dbReference type="Proteomes" id="UP000005237"/>
    </source>
</evidence>
<organism evidence="2 3">
    <name type="scientific">Caenorhabditis japonica</name>
    <dbReference type="NCBI Taxonomy" id="281687"/>
    <lineage>
        <taxon>Eukaryota</taxon>
        <taxon>Metazoa</taxon>
        <taxon>Ecdysozoa</taxon>
        <taxon>Nematoda</taxon>
        <taxon>Chromadorea</taxon>
        <taxon>Rhabditida</taxon>
        <taxon>Rhabditina</taxon>
        <taxon>Rhabditomorpha</taxon>
        <taxon>Rhabditoidea</taxon>
        <taxon>Rhabditidae</taxon>
        <taxon>Peloderinae</taxon>
        <taxon>Caenorhabditis</taxon>
    </lineage>
</organism>
<accession>A0A8R1HXD7</accession>